<evidence type="ECO:0000256" key="2">
    <source>
        <dbReference type="SAM" id="SignalP"/>
    </source>
</evidence>
<keyword evidence="2" id="KW-0732">Signal</keyword>
<dbReference type="Proteomes" id="UP000750711">
    <property type="component" value="Unassembled WGS sequence"/>
</dbReference>
<feature type="chain" id="PRO_5040203641" description="GPI anchored protein" evidence="2">
    <location>
        <begin position="26"/>
        <end position="223"/>
    </location>
</feature>
<keyword evidence="4" id="KW-1185">Reference proteome</keyword>
<comment type="caution">
    <text evidence="3">The sequence shown here is derived from an EMBL/GenBank/DDBJ whole genome shotgun (WGS) entry which is preliminary data.</text>
</comment>
<sequence>MASLHLRHLFLFALFLAVLTTCVLADDSPDKEDVENFQSLLNSVPEDRLHAILHDYEPSRFKHGVFQEDRTAMEAVHRDNAAVATKLIRLAKRQSNTTSTPPSKPSDTPTENKSTPPPSPMDGSSTAATTGGKATAPQTTAQQPATQSTFITSQIVRTSTAPDGSRSTVTEYTVVGAPVEPPGQTGSKTNNAKPSLQAGAATRNGLGPVGGLVAGVLVGIFAL</sequence>
<reference evidence="3" key="1">
    <citation type="submission" date="2021-03" db="EMBL/GenBank/DDBJ databases">
        <title>Comparative genomics and phylogenomic investigation of the class Geoglossomycetes provide insights into ecological specialization and systematics.</title>
        <authorList>
            <person name="Melie T."/>
            <person name="Pirro S."/>
            <person name="Miller A.N."/>
            <person name="Quandt A."/>
        </authorList>
    </citation>
    <scope>NUCLEOTIDE SEQUENCE</scope>
    <source>
        <strain evidence="3">CAQ_001_2017</strain>
    </source>
</reference>
<feature type="compositionally biased region" description="Low complexity" evidence="1">
    <location>
        <begin position="123"/>
        <end position="149"/>
    </location>
</feature>
<feature type="compositionally biased region" description="Low complexity" evidence="1">
    <location>
        <begin position="95"/>
        <end position="109"/>
    </location>
</feature>
<evidence type="ECO:0000256" key="1">
    <source>
        <dbReference type="SAM" id="MobiDB-lite"/>
    </source>
</evidence>
<gene>
    <name evidence="3" type="ORF">GP486_008293</name>
</gene>
<feature type="signal peptide" evidence="2">
    <location>
        <begin position="1"/>
        <end position="25"/>
    </location>
</feature>
<feature type="region of interest" description="Disordered" evidence="1">
    <location>
        <begin position="90"/>
        <end position="168"/>
    </location>
</feature>
<evidence type="ECO:0008006" key="5">
    <source>
        <dbReference type="Google" id="ProtNLM"/>
    </source>
</evidence>
<dbReference type="AlphaFoldDB" id="A0A9P8L768"/>
<protein>
    <recommendedName>
        <fullName evidence="5">GPI anchored protein</fullName>
    </recommendedName>
</protein>
<dbReference type="EMBL" id="JAGHQM010003019">
    <property type="protein sequence ID" value="KAH0547966.1"/>
    <property type="molecule type" value="Genomic_DNA"/>
</dbReference>
<proteinExistence type="predicted"/>
<evidence type="ECO:0000313" key="3">
    <source>
        <dbReference type="EMBL" id="KAH0547966.1"/>
    </source>
</evidence>
<evidence type="ECO:0000313" key="4">
    <source>
        <dbReference type="Proteomes" id="UP000750711"/>
    </source>
</evidence>
<feature type="compositionally biased region" description="Polar residues" evidence="1">
    <location>
        <begin position="150"/>
        <end position="168"/>
    </location>
</feature>
<accession>A0A9P8L768</accession>
<organism evidence="3 4">
    <name type="scientific">Trichoglossum hirsutum</name>
    <dbReference type="NCBI Taxonomy" id="265104"/>
    <lineage>
        <taxon>Eukaryota</taxon>
        <taxon>Fungi</taxon>
        <taxon>Dikarya</taxon>
        <taxon>Ascomycota</taxon>
        <taxon>Pezizomycotina</taxon>
        <taxon>Geoglossomycetes</taxon>
        <taxon>Geoglossales</taxon>
        <taxon>Geoglossaceae</taxon>
        <taxon>Trichoglossum</taxon>
    </lineage>
</organism>
<name>A0A9P8L768_9PEZI</name>